<comment type="caution">
    <text evidence="1">The sequence shown here is derived from an EMBL/GenBank/DDBJ whole genome shotgun (WGS) entry which is preliminary data.</text>
</comment>
<organism evidence="1 2">
    <name type="scientific">Streptomyces fuscus</name>
    <dbReference type="NCBI Taxonomy" id="3048495"/>
    <lineage>
        <taxon>Bacteria</taxon>
        <taxon>Bacillati</taxon>
        <taxon>Actinomycetota</taxon>
        <taxon>Actinomycetes</taxon>
        <taxon>Kitasatosporales</taxon>
        <taxon>Streptomycetaceae</taxon>
        <taxon>Streptomyces</taxon>
    </lineage>
</organism>
<protein>
    <recommendedName>
        <fullName evidence="3">DUF2550 family protein</fullName>
    </recommendedName>
</protein>
<evidence type="ECO:0000313" key="1">
    <source>
        <dbReference type="EMBL" id="MDL2076305.1"/>
    </source>
</evidence>
<sequence>MIELAMCVAAAGLVGWLMRRKRQQRSTATAAGEPAGLPCMLRWSAQGARWRPGRLLIGEAGPLVWQPSWGKREAALPAGLRQTGLRSPTMREAMGLNPRSRIVECESSEGEVLVAVMPEDLDELIKALERA</sequence>
<dbReference type="Proteomes" id="UP001241926">
    <property type="component" value="Unassembled WGS sequence"/>
</dbReference>
<dbReference type="EMBL" id="JASJUS010000005">
    <property type="protein sequence ID" value="MDL2076305.1"/>
    <property type="molecule type" value="Genomic_DNA"/>
</dbReference>
<evidence type="ECO:0008006" key="3">
    <source>
        <dbReference type="Google" id="ProtNLM"/>
    </source>
</evidence>
<evidence type="ECO:0000313" key="2">
    <source>
        <dbReference type="Proteomes" id="UP001241926"/>
    </source>
</evidence>
<name>A0ABT7IUP5_9ACTN</name>
<dbReference type="RefSeq" id="WP_285431368.1">
    <property type="nucleotide sequence ID" value="NZ_JASJUS010000005.1"/>
</dbReference>
<accession>A0ABT7IUP5</accession>
<keyword evidence="2" id="KW-1185">Reference proteome</keyword>
<gene>
    <name evidence="1" type="ORF">QNN03_07615</name>
</gene>
<proteinExistence type="predicted"/>
<reference evidence="1 2" key="1">
    <citation type="submission" date="2023-05" db="EMBL/GenBank/DDBJ databases">
        <title>Streptomyces fuscus sp. nov., a brown-black pigment producing actinomyces isolated from dry sand of Sea duck farm.</title>
        <authorList>
            <person name="Xie J."/>
            <person name="Shen N."/>
        </authorList>
    </citation>
    <scope>NUCLEOTIDE SEQUENCE [LARGE SCALE GENOMIC DNA]</scope>
    <source>
        <strain evidence="1 2">GXMU-J15</strain>
    </source>
</reference>